<dbReference type="EMBL" id="BK015452">
    <property type="protein sequence ID" value="DAE07582.1"/>
    <property type="molecule type" value="Genomic_DNA"/>
</dbReference>
<proteinExistence type="predicted"/>
<reference evidence="1" key="1">
    <citation type="journal article" date="2021" name="Proc. Natl. Acad. Sci. U.S.A.">
        <title>A Catalog of Tens of Thousands of Viruses from Human Metagenomes Reveals Hidden Associations with Chronic Diseases.</title>
        <authorList>
            <person name="Tisza M.J."/>
            <person name="Buck C.B."/>
        </authorList>
    </citation>
    <scope>NUCLEOTIDE SEQUENCE</scope>
    <source>
        <strain evidence="1">CtnCN2</strain>
    </source>
</reference>
<accession>A0A8S5PKI9</accession>
<evidence type="ECO:0000313" key="1">
    <source>
        <dbReference type="EMBL" id="DAE07582.1"/>
    </source>
</evidence>
<protein>
    <submittedName>
        <fullName evidence="1">Uncharacterized protein</fullName>
    </submittedName>
</protein>
<organism evidence="1">
    <name type="scientific">Podoviridae sp. ctnCN2</name>
    <dbReference type="NCBI Taxonomy" id="2825274"/>
    <lineage>
        <taxon>Viruses</taxon>
        <taxon>Duplodnaviria</taxon>
        <taxon>Heunggongvirae</taxon>
        <taxon>Uroviricota</taxon>
        <taxon>Caudoviricetes</taxon>
    </lineage>
</organism>
<name>A0A8S5PKI9_9CAUD</name>
<sequence length="30" mass="3233">MPSAVLYLPLALRRQRAGGVHQAVSNSPWG</sequence>